<dbReference type="InterPro" id="IPR026444">
    <property type="entry name" value="Secre_tail"/>
</dbReference>
<protein>
    <submittedName>
        <fullName evidence="2">T9SS type A sorting domain-containing protein</fullName>
    </submittedName>
</protein>
<name>A0A9C9ENI1_UNCW3</name>
<dbReference type="SUPFAM" id="SSF89372">
    <property type="entry name" value="Fucose-specific lectin"/>
    <property type="match status" value="2"/>
</dbReference>
<evidence type="ECO:0000256" key="1">
    <source>
        <dbReference type="SAM" id="MobiDB-lite"/>
    </source>
</evidence>
<accession>A0A9C9ENI1</accession>
<dbReference type="EMBL" id="DRIG01000092">
    <property type="protein sequence ID" value="HEC79200.1"/>
    <property type="molecule type" value="Genomic_DNA"/>
</dbReference>
<dbReference type="NCBIfam" id="TIGR04183">
    <property type="entry name" value="Por_Secre_tail"/>
    <property type="match status" value="1"/>
</dbReference>
<evidence type="ECO:0000313" key="3">
    <source>
        <dbReference type="Proteomes" id="UP000885826"/>
    </source>
</evidence>
<dbReference type="AlphaFoldDB" id="A0A9C9ENI1"/>
<feature type="region of interest" description="Disordered" evidence="1">
    <location>
        <begin position="412"/>
        <end position="431"/>
    </location>
</feature>
<organism evidence="2 3">
    <name type="scientific">candidate division WOR-3 bacterium</name>
    <dbReference type="NCBI Taxonomy" id="2052148"/>
    <lineage>
        <taxon>Bacteria</taxon>
        <taxon>Bacteria division WOR-3</taxon>
    </lineage>
</organism>
<sequence length="858" mass="97162">MRQIITAILVFSSLLFSGIVGVKKLELLDPYGRELTTYQTWCKDHITEHQPTTIGNVLKVNKERQNVVDLVVNSKIYPEITSEINTFVQDLTDAGYSVQVDTISGMSHTALRTHLSTITDLVGAIFIGEVPVAWFETNGFGGWEEFPHDLYFCDLNGTYIDADGDGIYDDHTGSVAPEIWVGRIYARDLTWGNEVELLKRYFRKNHLYRVDSLSVPQRGLTFIDDDWSSWTTCGLDYIYSNVVVINDGYQTVASNYRNELLQGYEWIQLCAHSSPWGSTFKYGYSGYRGTVFNYEIFTLEPHALFYNLFACSGTRFVEENHSAGWYIFVDPYGLLAVGSTKTGSMLYFEDFYYPIGQQNMSIGDGFKTWFTQWGEMDWDWFYGMNILGDPTLKPKGQTKNIFQEKICTPAKPSEDWQTPETVAPDPESDGFPQISINNDGRIWVVWQTGRTYENGRSDIYGAYNYGGNWSSGMNIGSYVYWDYCPAIGFDNQHRPVTVWAGYNEGQYDLYYSYYSGSWSTRQLLHSSDPAYDINPMMIKDNSGRLWAVWESRRNLNCDIYGAYFNGSTWTTPQQITNFAEDEKTPVLAIDSLDRLWVFYNRRYADKSEIWGSYYNGSQWLSSGPVSGSQEYAYHPTCAVSGNGEIWVAWHSFDNGDADIYASRFNGSTWSSPVQVTTASESDLFPSLATHISGTVCLAYQSKSGGDWNIYFAYCTDSTWSTPSPVAEISGADINPQIACDSSGGLWVCWQSYSSGNWEILVSHQPDFSAAEQKENRLSENRLSVFPSVFTQNVRIKTSEPYRDVKIFDAKGSLIATLNSGTTKQTSWAPNGLPEGTYFITLSGESGTITEKVLFLHRR</sequence>
<evidence type="ECO:0000313" key="2">
    <source>
        <dbReference type="EMBL" id="HEC79200.1"/>
    </source>
</evidence>
<gene>
    <name evidence="2" type="ORF">ENI34_08690</name>
</gene>
<comment type="caution">
    <text evidence="2">The sequence shown here is derived from an EMBL/GenBank/DDBJ whole genome shotgun (WGS) entry which is preliminary data.</text>
</comment>
<dbReference type="Gene3D" id="2.120.10.10">
    <property type="match status" value="1"/>
</dbReference>
<reference evidence="2" key="1">
    <citation type="journal article" date="2020" name="mSystems">
        <title>Genome- and Community-Level Interaction Insights into Carbon Utilization and Element Cycling Functions of Hydrothermarchaeota in Hydrothermal Sediment.</title>
        <authorList>
            <person name="Zhou Z."/>
            <person name="Liu Y."/>
            <person name="Xu W."/>
            <person name="Pan J."/>
            <person name="Luo Z.H."/>
            <person name="Li M."/>
        </authorList>
    </citation>
    <scope>NUCLEOTIDE SEQUENCE</scope>
    <source>
        <strain evidence="2">HyVt-388</strain>
    </source>
</reference>
<dbReference type="CDD" id="cd15482">
    <property type="entry name" value="Sialidase_non-viral"/>
    <property type="match status" value="1"/>
</dbReference>
<proteinExistence type="predicted"/>
<dbReference type="Proteomes" id="UP000885826">
    <property type="component" value="Unassembled WGS sequence"/>
</dbReference>